<evidence type="ECO:0000256" key="2">
    <source>
        <dbReference type="ARBA" id="ARBA00022694"/>
    </source>
</evidence>
<keyword evidence="3" id="KW-0547">Nucleotide-binding</keyword>
<comment type="catalytic activity">
    <reaction evidence="3">
        <text>cytidine(34) in elongator tRNA(Met) + acetate + ATP = N(4)-acetylcytidine(34) in elongator tRNA(Met) + AMP + diphosphate</text>
        <dbReference type="Rhea" id="RHEA:58144"/>
        <dbReference type="Rhea" id="RHEA-COMP:10693"/>
        <dbReference type="Rhea" id="RHEA-COMP:10694"/>
        <dbReference type="ChEBI" id="CHEBI:30089"/>
        <dbReference type="ChEBI" id="CHEBI:30616"/>
        <dbReference type="ChEBI" id="CHEBI:33019"/>
        <dbReference type="ChEBI" id="CHEBI:74900"/>
        <dbReference type="ChEBI" id="CHEBI:82748"/>
        <dbReference type="ChEBI" id="CHEBI:456215"/>
    </reaction>
</comment>
<dbReference type="EC" id="6.3.4.-" evidence="3"/>
<dbReference type="HAMAP" id="MF_01539">
    <property type="entry name" value="TmcAL"/>
    <property type="match status" value="1"/>
</dbReference>
<evidence type="ECO:0000256" key="1">
    <source>
        <dbReference type="ARBA" id="ARBA00022598"/>
    </source>
</evidence>
<gene>
    <name evidence="3" type="primary">tmcAL</name>
    <name evidence="5" type="ORF">DFR61_1226</name>
    <name evidence="4" type="ORF">NCTC10597_00654</name>
</gene>
<dbReference type="Proteomes" id="UP000294641">
    <property type="component" value="Unassembled WGS sequence"/>
</dbReference>
<organism evidence="4 6">
    <name type="scientific">Kurthia zopfii</name>
    <dbReference type="NCBI Taxonomy" id="1650"/>
    <lineage>
        <taxon>Bacteria</taxon>
        <taxon>Bacillati</taxon>
        <taxon>Bacillota</taxon>
        <taxon>Bacilli</taxon>
        <taxon>Bacillales</taxon>
        <taxon>Caryophanaceae</taxon>
        <taxon>Kurthia</taxon>
    </lineage>
</organism>
<keyword evidence="7" id="KW-1185">Reference proteome</keyword>
<dbReference type="InterPro" id="IPR008513">
    <property type="entry name" value="tRNA(Met)_cyd_acetate_ligase"/>
</dbReference>
<evidence type="ECO:0000256" key="3">
    <source>
        <dbReference type="HAMAP-Rule" id="MF_01539"/>
    </source>
</evidence>
<proteinExistence type="inferred from homology"/>
<dbReference type="PANTHER" id="PTHR37825">
    <property type="entry name" value="TRNA(MET) CYTIDINE ACETATE LIGASE"/>
    <property type="match status" value="1"/>
</dbReference>
<evidence type="ECO:0000313" key="4">
    <source>
        <dbReference type="EMBL" id="STX08985.1"/>
    </source>
</evidence>
<evidence type="ECO:0000313" key="5">
    <source>
        <dbReference type="EMBL" id="TDR36922.1"/>
    </source>
</evidence>
<evidence type="ECO:0000313" key="6">
    <source>
        <dbReference type="Proteomes" id="UP000254330"/>
    </source>
</evidence>
<dbReference type="GO" id="GO:0006400">
    <property type="term" value="P:tRNA modification"/>
    <property type="evidence" value="ECO:0007669"/>
    <property type="project" value="UniProtKB-UniRule"/>
</dbReference>
<reference evidence="5 7" key="2">
    <citation type="submission" date="2019-03" db="EMBL/GenBank/DDBJ databases">
        <title>Genomic Encyclopedia of Type Strains, Phase IV (KMG-IV): sequencing the most valuable type-strain genomes for metagenomic binning, comparative biology and taxonomic classification.</title>
        <authorList>
            <person name="Goeker M."/>
        </authorList>
    </citation>
    <scope>NUCLEOTIDE SEQUENCE [LARGE SCALE GENOMIC DNA]</scope>
    <source>
        <strain evidence="5 7">DSM 20580</strain>
    </source>
</reference>
<dbReference type="Pfam" id="PF05636">
    <property type="entry name" value="HIGH_NTase1"/>
    <property type="match status" value="1"/>
</dbReference>
<keyword evidence="3" id="KW-0694">RNA-binding</keyword>
<dbReference type="AlphaFoldDB" id="A0A8B4Q8M4"/>
<dbReference type="NCBIfam" id="NF010191">
    <property type="entry name" value="PRK13670.1"/>
    <property type="match status" value="1"/>
</dbReference>
<comment type="similarity">
    <text evidence="3">Belongs to the TmcAL family.</text>
</comment>
<feature type="binding site" evidence="3">
    <location>
        <position position="164"/>
    </location>
    <ligand>
        <name>ATP</name>
        <dbReference type="ChEBI" id="CHEBI:30616"/>
    </ligand>
</feature>
<comment type="function">
    <text evidence="3">Catalyzes the formation of N(4)-acetylcytidine (ac(4)C) at the wobble position of elongator tRNA(Met), using acetate and ATP as substrates. First activates an acetate ion to form acetyladenylate (Ac-AMP) and then transfers the acetyl group to tRNA to form ac(4)C34.</text>
</comment>
<keyword evidence="1 3" id="KW-0436">Ligase</keyword>
<dbReference type="OrthoDB" id="9769796at2"/>
<dbReference type="GO" id="GO:0005524">
    <property type="term" value="F:ATP binding"/>
    <property type="evidence" value="ECO:0007669"/>
    <property type="project" value="UniProtKB-KW"/>
</dbReference>
<dbReference type="RefSeq" id="WP_115329366.1">
    <property type="nucleotide sequence ID" value="NZ_BJUE01000077.1"/>
</dbReference>
<dbReference type="SUPFAM" id="SSF52374">
    <property type="entry name" value="Nucleotidylyl transferase"/>
    <property type="match status" value="1"/>
</dbReference>
<keyword evidence="3" id="KW-0820">tRNA-binding</keyword>
<dbReference type="PANTHER" id="PTHR37825:SF1">
    <property type="entry name" value="TRNA(MET) CYTIDINE ACETATE LIGASE"/>
    <property type="match status" value="1"/>
</dbReference>
<comment type="subcellular location">
    <subcellularLocation>
        <location evidence="3">Cytoplasm</location>
    </subcellularLocation>
</comment>
<keyword evidence="3" id="KW-0067">ATP-binding</keyword>
<comment type="caution">
    <text evidence="4">The sequence shown here is derived from an EMBL/GenBank/DDBJ whole genome shotgun (WGS) entry which is preliminary data.</text>
</comment>
<dbReference type="InterPro" id="IPR014729">
    <property type="entry name" value="Rossmann-like_a/b/a_fold"/>
</dbReference>
<sequence length="401" mass="46105">MIATGVIVEYNPFHNGHLHHIKESRQKTGADVVIAVMSGHFLQRGEPALLNKWARTEMALKNGVDLVIELPYPFATGYSQEFAHGGVALLEALNCKFISFGSEHGSIERFKATYNAFNAHSDELNKTIHESVKSGISYPQALNKAHQHLEQKYNLQLLDLSKPNNILGYHYFEEIQKQHAQIEAVTIQRIAAGYHEQIDVQKNIASATGIRKELFENKKIHAIEQFLPSKSYSILENTSKFVNWDDYYPYLRFTILRFTATQLQEYVDITEGIENLLIQAAKQCETFEQFMQKIKSKRFTWTRLQRMLTHILTGYTKEMKETIQSPSYIRVLGMTEQGQKYLKEQKKNIQLPVVNKVGKDFENLLMLDIRATDLYMLGSSQGQIGMDFRTPPIRIQKKADL</sequence>
<protein>
    <recommendedName>
        <fullName evidence="3">tRNA(Met) cytidine acetate ligase</fullName>
        <ecNumber evidence="3">6.3.4.-</ecNumber>
    </recommendedName>
</protein>
<dbReference type="GO" id="GO:0016879">
    <property type="term" value="F:ligase activity, forming carbon-nitrogen bonds"/>
    <property type="evidence" value="ECO:0007669"/>
    <property type="project" value="UniProtKB-UniRule"/>
</dbReference>
<dbReference type="EMBL" id="SNZG01000022">
    <property type="protein sequence ID" value="TDR36922.1"/>
    <property type="molecule type" value="Genomic_DNA"/>
</dbReference>
<dbReference type="EMBL" id="UGNP01000001">
    <property type="protein sequence ID" value="STX08985.1"/>
    <property type="molecule type" value="Genomic_DNA"/>
</dbReference>
<accession>A0A8B4Q8M4</accession>
<name>A0A8B4Q8M4_9BACL</name>
<dbReference type="Gene3D" id="3.40.50.620">
    <property type="entry name" value="HUPs"/>
    <property type="match status" value="1"/>
</dbReference>
<feature type="binding site" evidence="3">
    <location>
        <position position="101"/>
    </location>
    <ligand>
        <name>ATP</name>
        <dbReference type="ChEBI" id="CHEBI:30616"/>
    </ligand>
</feature>
<dbReference type="GO" id="GO:0005737">
    <property type="term" value="C:cytoplasm"/>
    <property type="evidence" value="ECO:0007669"/>
    <property type="project" value="UniProtKB-SubCell"/>
</dbReference>
<reference evidence="4 6" key="1">
    <citation type="submission" date="2018-06" db="EMBL/GenBank/DDBJ databases">
        <authorList>
            <consortium name="Pathogen Informatics"/>
            <person name="Doyle S."/>
        </authorList>
    </citation>
    <scope>NUCLEOTIDE SEQUENCE [LARGE SCALE GENOMIC DNA]</scope>
    <source>
        <strain evidence="4 6">NCTC10597</strain>
    </source>
</reference>
<dbReference type="Proteomes" id="UP000254330">
    <property type="component" value="Unassembled WGS sequence"/>
</dbReference>
<feature type="binding site" evidence="3">
    <location>
        <begin position="7"/>
        <end position="20"/>
    </location>
    <ligand>
        <name>ATP</name>
        <dbReference type="ChEBI" id="CHEBI:30616"/>
    </ligand>
</feature>
<dbReference type="GO" id="GO:0000049">
    <property type="term" value="F:tRNA binding"/>
    <property type="evidence" value="ECO:0007669"/>
    <property type="project" value="UniProtKB-KW"/>
</dbReference>
<evidence type="ECO:0000313" key="7">
    <source>
        <dbReference type="Proteomes" id="UP000294641"/>
    </source>
</evidence>
<keyword evidence="3" id="KW-0963">Cytoplasm</keyword>
<keyword evidence="2 3" id="KW-0819">tRNA processing</keyword>
<feature type="binding site" evidence="3">
    <location>
        <begin position="189"/>
        <end position="190"/>
    </location>
    <ligand>
        <name>ATP</name>
        <dbReference type="ChEBI" id="CHEBI:30616"/>
    </ligand>
</feature>